<feature type="region of interest" description="Disordered" evidence="1">
    <location>
        <begin position="79"/>
        <end position="209"/>
    </location>
</feature>
<organism evidence="2 3">
    <name type="scientific">Chondromyces apiculatus DSM 436</name>
    <dbReference type="NCBI Taxonomy" id="1192034"/>
    <lineage>
        <taxon>Bacteria</taxon>
        <taxon>Pseudomonadati</taxon>
        <taxon>Myxococcota</taxon>
        <taxon>Polyangia</taxon>
        <taxon>Polyangiales</taxon>
        <taxon>Polyangiaceae</taxon>
        <taxon>Chondromyces</taxon>
    </lineage>
</organism>
<feature type="compositionally biased region" description="Gly residues" evidence="1">
    <location>
        <begin position="123"/>
        <end position="132"/>
    </location>
</feature>
<dbReference type="STRING" id="1192034.CAP_7756"/>
<gene>
    <name evidence="2" type="ORF">CAP_7756</name>
</gene>
<feature type="compositionally biased region" description="Low complexity" evidence="1">
    <location>
        <begin position="133"/>
        <end position="145"/>
    </location>
</feature>
<feature type="compositionally biased region" description="Gly residues" evidence="1">
    <location>
        <begin position="98"/>
        <end position="116"/>
    </location>
</feature>
<evidence type="ECO:0000313" key="3">
    <source>
        <dbReference type="Proteomes" id="UP000019678"/>
    </source>
</evidence>
<protein>
    <submittedName>
        <fullName evidence="2">Uncharacterized protein</fullName>
    </submittedName>
</protein>
<name>A0A017SXV4_9BACT</name>
<reference evidence="2 3" key="1">
    <citation type="submission" date="2013-05" db="EMBL/GenBank/DDBJ databases">
        <title>Genome assembly of Chondromyces apiculatus DSM 436.</title>
        <authorList>
            <person name="Sharma G."/>
            <person name="Khatri I."/>
            <person name="Kaur C."/>
            <person name="Mayilraj S."/>
            <person name="Subramanian S."/>
        </authorList>
    </citation>
    <scope>NUCLEOTIDE SEQUENCE [LARGE SCALE GENOMIC DNA]</scope>
    <source>
        <strain evidence="2 3">DSM 436</strain>
    </source>
</reference>
<evidence type="ECO:0000313" key="2">
    <source>
        <dbReference type="EMBL" id="EYF01803.1"/>
    </source>
</evidence>
<dbReference type="AlphaFoldDB" id="A0A017SXV4"/>
<feature type="compositionally biased region" description="Basic and acidic residues" evidence="1">
    <location>
        <begin position="155"/>
        <end position="167"/>
    </location>
</feature>
<proteinExistence type="predicted"/>
<sequence>MRLPRDYSDAIDVSQPNEAEDTRKVLAIFGRIRQFVFEKYRHARRDAHGAASGRVPHPQLGRPPEHVLRGPEGVAAAVRCPQGSGTGAGEGRTYAGRRGTGAGGAGTGAGDEGTGAGSASTGTGTGDEGMGAGSASTGTGSASTRRAQKNMCEGTPERRGRGEEVAAIRRKLQAIAGMRSPRTTSFPSQKGGSLDPWSIRGALAGASLR</sequence>
<accession>A0A017SXV4</accession>
<comment type="caution">
    <text evidence="2">The sequence shown here is derived from an EMBL/GenBank/DDBJ whole genome shotgun (WGS) entry which is preliminary data.</text>
</comment>
<feature type="compositionally biased region" description="Polar residues" evidence="1">
    <location>
        <begin position="181"/>
        <end position="191"/>
    </location>
</feature>
<dbReference type="Proteomes" id="UP000019678">
    <property type="component" value="Unassembled WGS sequence"/>
</dbReference>
<keyword evidence="3" id="KW-1185">Reference proteome</keyword>
<evidence type="ECO:0000256" key="1">
    <source>
        <dbReference type="SAM" id="MobiDB-lite"/>
    </source>
</evidence>
<dbReference type="EMBL" id="ASRX01000071">
    <property type="protein sequence ID" value="EYF01803.1"/>
    <property type="molecule type" value="Genomic_DNA"/>
</dbReference>